<dbReference type="EMBL" id="JAJKFW010000062">
    <property type="protein sequence ID" value="MCC9645013.1"/>
    <property type="molecule type" value="Genomic_DNA"/>
</dbReference>
<keyword evidence="2" id="KW-1185">Reference proteome</keyword>
<proteinExistence type="predicted"/>
<accession>A0ABS8NQA7</accession>
<gene>
    <name evidence="1" type="ORF">LOC71_22275</name>
</gene>
<reference evidence="1" key="1">
    <citation type="submission" date="2021-11" db="EMBL/GenBank/DDBJ databases">
        <title>Genome sequence.</title>
        <authorList>
            <person name="Sun Q."/>
        </authorList>
    </citation>
    <scope>NUCLEOTIDE SEQUENCE</scope>
    <source>
        <strain evidence="1">JC740</strain>
    </source>
</reference>
<dbReference type="Proteomes" id="UP001430306">
    <property type="component" value="Unassembled WGS sequence"/>
</dbReference>
<comment type="caution">
    <text evidence="1">The sequence shown here is derived from an EMBL/GenBank/DDBJ whole genome shotgun (WGS) entry which is preliminary data.</text>
</comment>
<organism evidence="1 2">
    <name type="scientific">Rhodopirellula halodulae</name>
    <dbReference type="NCBI Taxonomy" id="2894198"/>
    <lineage>
        <taxon>Bacteria</taxon>
        <taxon>Pseudomonadati</taxon>
        <taxon>Planctomycetota</taxon>
        <taxon>Planctomycetia</taxon>
        <taxon>Pirellulales</taxon>
        <taxon>Pirellulaceae</taxon>
        <taxon>Rhodopirellula</taxon>
    </lineage>
</organism>
<name>A0ABS8NQA7_9BACT</name>
<sequence length="175" mass="20002">MNAASSSFSSLDAIEFDVDLKAMLPVMITLACVLLSSPTLLADDGPPDAPAETAKPVEKWSKMTGERFDKVKDNEFFQLRLKDDRWALYRAYKKSDAQDGILIALVVSQMKPVKNYSHFRYRRATISPRQREQVESMTSDDLQKRSVYVLEFTDNEPVDEKGWLKIATYAALWRN</sequence>
<evidence type="ECO:0000313" key="2">
    <source>
        <dbReference type="Proteomes" id="UP001430306"/>
    </source>
</evidence>
<protein>
    <submittedName>
        <fullName evidence="1">Uncharacterized protein</fullName>
    </submittedName>
</protein>
<dbReference type="RefSeq" id="WP_230276668.1">
    <property type="nucleotide sequence ID" value="NZ_JAJKFW010000062.1"/>
</dbReference>
<evidence type="ECO:0000313" key="1">
    <source>
        <dbReference type="EMBL" id="MCC9645013.1"/>
    </source>
</evidence>